<dbReference type="GO" id="GO:0005507">
    <property type="term" value="F:copper ion binding"/>
    <property type="evidence" value="ECO:0000318"/>
    <property type="project" value="GO_Central"/>
</dbReference>
<evidence type="ECO:0000256" key="5">
    <source>
        <dbReference type="ARBA" id="ARBA00019014"/>
    </source>
</evidence>
<evidence type="ECO:0000256" key="3">
    <source>
        <dbReference type="ARBA" id="ARBA00007768"/>
    </source>
</evidence>
<proteinExistence type="inferred from homology"/>
<dbReference type="eggNOG" id="KOG4013">
    <property type="taxonomic scope" value="Eukaryota"/>
</dbReference>
<dbReference type="GeneID" id="20198482"/>
<protein>
    <recommendedName>
        <fullName evidence="5">Copper homeostasis protein cutC homolog</fullName>
    </recommendedName>
</protein>
<dbReference type="HAMAP" id="MF_00795">
    <property type="entry name" value="CutC"/>
    <property type="match status" value="1"/>
</dbReference>
<reference evidence="11 13" key="2">
    <citation type="journal article" date="2013" name="Nature">
        <title>Insights into bilaterian evolution from three spiralian genomes.</title>
        <authorList>
            <person name="Simakov O."/>
            <person name="Marletaz F."/>
            <person name="Cho S.J."/>
            <person name="Edsinger-Gonzales E."/>
            <person name="Havlak P."/>
            <person name="Hellsten U."/>
            <person name="Kuo D.H."/>
            <person name="Larsson T."/>
            <person name="Lv J."/>
            <person name="Arendt D."/>
            <person name="Savage R."/>
            <person name="Osoegawa K."/>
            <person name="de Jong P."/>
            <person name="Grimwood J."/>
            <person name="Chapman J.A."/>
            <person name="Shapiro H."/>
            <person name="Aerts A."/>
            <person name="Otillar R.P."/>
            <person name="Terry A.Y."/>
            <person name="Boore J.L."/>
            <person name="Grigoriev I.V."/>
            <person name="Lindberg D.R."/>
            <person name="Seaver E.C."/>
            <person name="Weisblat D.A."/>
            <person name="Putnam N.H."/>
            <person name="Rokhsar D.S."/>
        </authorList>
    </citation>
    <scope>NUCLEOTIDE SEQUENCE</scope>
</reference>
<dbReference type="InterPro" id="IPR036822">
    <property type="entry name" value="CutC-like_dom_sf"/>
</dbReference>
<evidence type="ECO:0000313" key="12">
    <source>
        <dbReference type="EnsemblMetazoa" id="HelroP159889"/>
    </source>
</evidence>
<keyword evidence="8" id="KW-0186">Copper</keyword>
<dbReference type="InterPro" id="IPR005627">
    <property type="entry name" value="CutC-like"/>
</dbReference>
<comment type="function">
    <text evidence="10">May play a role in copper homeostasis. Can bind one Cu(1+) per subunit.</text>
</comment>
<dbReference type="EMBL" id="AMQM01000408">
    <property type="status" value="NOT_ANNOTATED_CDS"/>
    <property type="molecule type" value="Genomic_DNA"/>
</dbReference>
<keyword evidence="13" id="KW-1185">Reference proteome</keyword>
<comment type="similarity">
    <text evidence="3">Belongs to the CutC family.</text>
</comment>
<dbReference type="PANTHER" id="PTHR12598">
    <property type="entry name" value="COPPER HOMEOSTASIS PROTEIN CUTC"/>
    <property type="match status" value="1"/>
</dbReference>
<dbReference type="OrthoDB" id="7392499at2759"/>
<dbReference type="PANTHER" id="PTHR12598:SF0">
    <property type="entry name" value="COPPER HOMEOSTASIS PROTEIN CUTC HOMOLOG"/>
    <property type="match status" value="1"/>
</dbReference>
<dbReference type="GO" id="GO:0005634">
    <property type="term" value="C:nucleus"/>
    <property type="evidence" value="ECO:0007669"/>
    <property type="project" value="UniProtKB-SubCell"/>
</dbReference>
<evidence type="ECO:0000256" key="9">
    <source>
        <dbReference type="ARBA" id="ARBA00023242"/>
    </source>
</evidence>
<dbReference type="EnsemblMetazoa" id="HelroT159889">
    <property type="protein sequence ID" value="HelroP159889"/>
    <property type="gene ID" value="HelroG159889"/>
</dbReference>
<evidence type="ECO:0000256" key="6">
    <source>
        <dbReference type="ARBA" id="ARBA00022490"/>
    </source>
</evidence>
<comment type="subcellular location">
    <subcellularLocation>
        <location evidence="2">Cytoplasm</location>
    </subcellularLocation>
    <subcellularLocation>
        <location evidence="1">Nucleus</location>
    </subcellularLocation>
</comment>
<evidence type="ECO:0000313" key="13">
    <source>
        <dbReference type="Proteomes" id="UP000015101"/>
    </source>
</evidence>
<evidence type="ECO:0000256" key="7">
    <source>
        <dbReference type="ARBA" id="ARBA00022723"/>
    </source>
</evidence>
<evidence type="ECO:0000256" key="4">
    <source>
        <dbReference type="ARBA" id="ARBA00011881"/>
    </source>
</evidence>
<dbReference type="Pfam" id="PF03932">
    <property type="entry name" value="CutC"/>
    <property type="match status" value="1"/>
</dbReference>
<gene>
    <name evidence="12" type="primary">20198482</name>
    <name evidence="11" type="ORF">HELRODRAFT_159889</name>
</gene>
<dbReference type="GO" id="GO:0005737">
    <property type="term" value="C:cytoplasm"/>
    <property type="evidence" value="ECO:0007669"/>
    <property type="project" value="UniProtKB-SubCell"/>
</dbReference>
<evidence type="ECO:0000256" key="1">
    <source>
        <dbReference type="ARBA" id="ARBA00004123"/>
    </source>
</evidence>
<organism evidence="12 13">
    <name type="scientific">Helobdella robusta</name>
    <name type="common">Californian leech</name>
    <dbReference type="NCBI Taxonomy" id="6412"/>
    <lineage>
        <taxon>Eukaryota</taxon>
        <taxon>Metazoa</taxon>
        <taxon>Spiralia</taxon>
        <taxon>Lophotrochozoa</taxon>
        <taxon>Annelida</taxon>
        <taxon>Clitellata</taxon>
        <taxon>Hirudinea</taxon>
        <taxon>Rhynchobdellida</taxon>
        <taxon>Glossiphoniidae</taxon>
        <taxon>Helobdella</taxon>
    </lineage>
</organism>
<dbReference type="KEGG" id="hro:HELRODRAFT_159889"/>
<keyword evidence="9" id="KW-0539">Nucleus</keyword>
<dbReference type="Gene3D" id="3.20.20.380">
    <property type="entry name" value="Copper homeostasis (CutC) domain"/>
    <property type="match status" value="1"/>
</dbReference>
<dbReference type="Proteomes" id="UP000015101">
    <property type="component" value="Unassembled WGS sequence"/>
</dbReference>
<evidence type="ECO:0000313" key="11">
    <source>
        <dbReference type="EMBL" id="ESO05813.1"/>
    </source>
</evidence>
<comment type="subunit">
    <text evidence="4">Homotetramer.</text>
</comment>
<dbReference type="SUPFAM" id="SSF110395">
    <property type="entry name" value="CutC-like"/>
    <property type="match status" value="1"/>
</dbReference>
<dbReference type="AlphaFoldDB" id="T1EPI2"/>
<evidence type="ECO:0000256" key="10">
    <source>
        <dbReference type="ARBA" id="ARBA00055012"/>
    </source>
</evidence>
<reference evidence="13" key="1">
    <citation type="submission" date="2012-12" db="EMBL/GenBank/DDBJ databases">
        <authorList>
            <person name="Hellsten U."/>
            <person name="Grimwood J."/>
            <person name="Chapman J.A."/>
            <person name="Shapiro H."/>
            <person name="Aerts A."/>
            <person name="Otillar R.P."/>
            <person name="Terry A.Y."/>
            <person name="Boore J.L."/>
            <person name="Simakov O."/>
            <person name="Marletaz F."/>
            <person name="Cho S.-J."/>
            <person name="Edsinger-Gonzales E."/>
            <person name="Havlak P."/>
            <person name="Kuo D.-H."/>
            <person name="Larsson T."/>
            <person name="Lv J."/>
            <person name="Arendt D."/>
            <person name="Savage R."/>
            <person name="Osoegawa K."/>
            <person name="de Jong P."/>
            <person name="Lindberg D.R."/>
            <person name="Seaver E.C."/>
            <person name="Weisblat D.A."/>
            <person name="Putnam N.H."/>
            <person name="Grigoriev I.V."/>
            <person name="Rokhsar D.S."/>
        </authorList>
    </citation>
    <scope>NUCLEOTIDE SEQUENCE</scope>
</reference>
<accession>T1EPI2</accession>
<name>T1EPI2_HELRO</name>
<sequence length="249" mass="27102">MEVCVDCIDSAVEAECGGAKRVELCSSLISGGLTPSLGLLLTVKKLIKIPVFVMVRAREGDFNYSRYELDCMLIDAKLLKDNGADGFVFGCLRPDGSIDVECCQELIDVCKPHPLTFHRAIDVSSNPVSNLKILISLGFDRVLTSGGEYTALEGSPVIKEMVQHFGNEIIVVPGGGVSETNLQRILDETDAKEFHASATNLKISSMTYTNQSVSMTSSSYNSHHTSEYARKVCDRNRVKAMVRICNGGL</sequence>
<dbReference type="InParanoid" id="T1EPI2"/>
<dbReference type="STRING" id="6412.T1EPI2"/>
<evidence type="ECO:0000256" key="2">
    <source>
        <dbReference type="ARBA" id="ARBA00004496"/>
    </source>
</evidence>
<dbReference type="RefSeq" id="XP_009015181.1">
    <property type="nucleotide sequence ID" value="XM_009016933.1"/>
</dbReference>
<dbReference type="CTD" id="20198482"/>
<keyword evidence="6" id="KW-0963">Cytoplasm</keyword>
<dbReference type="HOGENOM" id="CLU_050555_3_2_1"/>
<dbReference type="OMA" id="HRAFDQC"/>
<dbReference type="EMBL" id="KB096324">
    <property type="protein sequence ID" value="ESO05813.1"/>
    <property type="molecule type" value="Genomic_DNA"/>
</dbReference>
<keyword evidence="7" id="KW-0479">Metal-binding</keyword>
<dbReference type="FunCoup" id="T1EPI2">
    <property type="interactions" value="6"/>
</dbReference>
<evidence type="ECO:0000256" key="8">
    <source>
        <dbReference type="ARBA" id="ARBA00023008"/>
    </source>
</evidence>
<reference evidence="12" key="3">
    <citation type="submission" date="2015-06" db="UniProtKB">
        <authorList>
            <consortium name="EnsemblMetazoa"/>
        </authorList>
    </citation>
    <scope>IDENTIFICATION</scope>
</reference>
<dbReference type="FunFam" id="3.20.20.380:FF:000002">
    <property type="entry name" value="copper homeostasis protein cutC homolog"/>
    <property type="match status" value="1"/>
</dbReference>